<evidence type="ECO:0000313" key="3">
    <source>
        <dbReference type="EMBL" id="TWT90140.1"/>
    </source>
</evidence>
<feature type="domain" description="BON" evidence="2">
    <location>
        <begin position="173"/>
        <end position="242"/>
    </location>
</feature>
<comment type="caution">
    <text evidence="3">The sequence shown here is derived from an EMBL/GenBank/DDBJ whole genome shotgun (WGS) entry which is preliminary data.</text>
</comment>
<dbReference type="Proteomes" id="UP000315440">
    <property type="component" value="Unassembled WGS sequence"/>
</dbReference>
<evidence type="ECO:0000313" key="4">
    <source>
        <dbReference type="Proteomes" id="UP000315440"/>
    </source>
</evidence>
<dbReference type="AlphaFoldDB" id="A0A5C5ZS64"/>
<feature type="signal peptide" evidence="1">
    <location>
        <begin position="1"/>
        <end position="17"/>
    </location>
</feature>
<reference evidence="3 4" key="1">
    <citation type="submission" date="2019-02" db="EMBL/GenBank/DDBJ databases">
        <title>Deep-cultivation of Planctomycetes and their phenomic and genomic characterization uncovers novel biology.</title>
        <authorList>
            <person name="Wiegand S."/>
            <person name="Jogler M."/>
            <person name="Boedeker C."/>
            <person name="Pinto D."/>
            <person name="Vollmers J."/>
            <person name="Rivas-Marin E."/>
            <person name="Kohn T."/>
            <person name="Peeters S.H."/>
            <person name="Heuer A."/>
            <person name="Rast P."/>
            <person name="Oberbeckmann S."/>
            <person name="Bunk B."/>
            <person name="Jeske O."/>
            <person name="Meyerdierks A."/>
            <person name="Storesund J.E."/>
            <person name="Kallscheuer N."/>
            <person name="Luecker S."/>
            <person name="Lage O.M."/>
            <person name="Pohl T."/>
            <person name="Merkel B.J."/>
            <person name="Hornburger P."/>
            <person name="Mueller R.-W."/>
            <person name="Bruemmer F."/>
            <person name="Labrenz M."/>
            <person name="Spormann A.M."/>
            <person name="Op Den Camp H."/>
            <person name="Overmann J."/>
            <person name="Amann R."/>
            <person name="Jetten M.S.M."/>
            <person name="Mascher T."/>
            <person name="Medema M.H."/>
            <person name="Devos D.P."/>
            <person name="Kaster A.-K."/>
            <person name="Ovreas L."/>
            <person name="Rohde M."/>
            <person name="Galperin M.Y."/>
            <person name="Jogler C."/>
        </authorList>
    </citation>
    <scope>NUCLEOTIDE SEQUENCE [LARGE SCALE GENOMIC DNA]</scope>
    <source>
        <strain evidence="3 4">Mal64</strain>
    </source>
</reference>
<keyword evidence="4" id="KW-1185">Reference proteome</keyword>
<accession>A0A5C5ZS64</accession>
<dbReference type="PROSITE" id="PS50914">
    <property type="entry name" value="BON"/>
    <property type="match status" value="1"/>
</dbReference>
<name>A0A5C5ZS64_9BACT</name>
<evidence type="ECO:0000259" key="2">
    <source>
        <dbReference type="PROSITE" id="PS50914"/>
    </source>
</evidence>
<sequence precursor="true">MTAFAMSIKALRAIAFAAALVVAPCCWGQSSRTGSGGGFGASGSTGFGQSSGGFGTSGFGSSGSSLSGFGSSGFGQSGGLGQSGFGQSGFGQSGFGQSGLGQSGAGGQGAFIGRSGDSMQSLMQSMGQGANNFLNRFENTVNSALNRGDANNAEQPRPQVRVKLNVAFTTPASAMPAADMVVGEVSERYELRGLDGANVELTDRTAVLTGEVATADERLLAEKMLAIEPGVSQVVNQLTVRGEAEAVPAPGAE</sequence>
<gene>
    <name evidence="3" type="ORF">Mal64_05240</name>
</gene>
<dbReference type="EMBL" id="SJPQ01000001">
    <property type="protein sequence ID" value="TWT90140.1"/>
    <property type="molecule type" value="Genomic_DNA"/>
</dbReference>
<organism evidence="3 4">
    <name type="scientific">Pseudobythopirellula maris</name>
    <dbReference type="NCBI Taxonomy" id="2527991"/>
    <lineage>
        <taxon>Bacteria</taxon>
        <taxon>Pseudomonadati</taxon>
        <taxon>Planctomycetota</taxon>
        <taxon>Planctomycetia</taxon>
        <taxon>Pirellulales</taxon>
        <taxon>Lacipirellulaceae</taxon>
        <taxon>Pseudobythopirellula</taxon>
    </lineage>
</organism>
<evidence type="ECO:0000256" key="1">
    <source>
        <dbReference type="SAM" id="SignalP"/>
    </source>
</evidence>
<dbReference type="InterPro" id="IPR007055">
    <property type="entry name" value="BON_dom"/>
</dbReference>
<dbReference type="Pfam" id="PF04972">
    <property type="entry name" value="BON"/>
    <property type="match status" value="1"/>
</dbReference>
<dbReference type="Gene3D" id="3.30.1340.30">
    <property type="match status" value="1"/>
</dbReference>
<feature type="chain" id="PRO_5022876783" evidence="1">
    <location>
        <begin position="18"/>
        <end position="253"/>
    </location>
</feature>
<keyword evidence="1" id="KW-0732">Signal</keyword>
<proteinExistence type="predicted"/>
<protein>
    <submittedName>
        <fullName evidence="3">BON domain protein</fullName>
    </submittedName>
</protein>